<keyword evidence="2" id="KW-1133">Transmembrane helix</keyword>
<comment type="caution">
    <text evidence="3">The sequence shown here is derived from an EMBL/GenBank/DDBJ whole genome shotgun (WGS) entry which is preliminary data.</text>
</comment>
<keyword evidence="2" id="KW-0812">Transmembrane</keyword>
<accession>A0A2B4RBU7</accession>
<keyword evidence="4" id="KW-1185">Reference proteome</keyword>
<dbReference type="Proteomes" id="UP000225706">
    <property type="component" value="Unassembled WGS sequence"/>
</dbReference>
<name>A0A2B4RBU7_STYPI</name>
<dbReference type="EMBL" id="LSMT01000683">
    <property type="protein sequence ID" value="PFX15121.1"/>
    <property type="molecule type" value="Genomic_DNA"/>
</dbReference>
<protein>
    <submittedName>
        <fullName evidence="3">Uncharacterized protein</fullName>
    </submittedName>
</protein>
<feature type="compositionally biased region" description="Basic and acidic residues" evidence="1">
    <location>
        <begin position="67"/>
        <end position="89"/>
    </location>
</feature>
<feature type="region of interest" description="Disordered" evidence="1">
    <location>
        <begin position="50"/>
        <end position="89"/>
    </location>
</feature>
<gene>
    <name evidence="3" type="ORF">AWC38_SpisGene20671</name>
</gene>
<organism evidence="3 4">
    <name type="scientific">Stylophora pistillata</name>
    <name type="common">Smooth cauliflower coral</name>
    <dbReference type="NCBI Taxonomy" id="50429"/>
    <lineage>
        <taxon>Eukaryota</taxon>
        <taxon>Metazoa</taxon>
        <taxon>Cnidaria</taxon>
        <taxon>Anthozoa</taxon>
        <taxon>Hexacorallia</taxon>
        <taxon>Scleractinia</taxon>
        <taxon>Astrocoeniina</taxon>
        <taxon>Pocilloporidae</taxon>
        <taxon>Stylophora</taxon>
    </lineage>
</organism>
<evidence type="ECO:0000313" key="3">
    <source>
        <dbReference type="EMBL" id="PFX15121.1"/>
    </source>
</evidence>
<reference evidence="4" key="1">
    <citation type="journal article" date="2017" name="bioRxiv">
        <title>Comparative analysis of the genomes of Stylophora pistillata and Acropora digitifera provides evidence for extensive differences between species of corals.</title>
        <authorList>
            <person name="Voolstra C.R."/>
            <person name="Li Y."/>
            <person name="Liew Y.J."/>
            <person name="Baumgarten S."/>
            <person name="Zoccola D."/>
            <person name="Flot J.-F."/>
            <person name="Tambutte S."/>
            <person name="Allemand D."/>
            <person name="Aranda M."/>
        </authorList>
    </citation>
    <scope>NUCLEOTIDE SEQUENCE [LARGE SCALE GENOMIC DNA]</scope>
</reference>
<sequence length="89" mass="9967">MKSSREVHLIALSEMFSLEELLCSALFGACVGGLVTILYWKLSTSKERLAERGGRRASGCNNPSEKQPVENDERRAKSPQEHSRSFNLK</sequence>
<keyword evidence="2" id="KW-0472">Membrane</keyword>
<evidence type="ECO:0000256" key="2">
    <source>
        <dbReference type="SAM" id="Phobius"/>
    </source>
</evidence>
<evidence type="ECO:0000256" key="1">
    <source>
        <dbReference type="SAM" id="MobiDB-lite"/>
    </source>
</evidence>
<feature type="transmembrane region" description="Helical" evidence="2">
    <location>
        <begin position="21"/>
        <end position="40"/>
    </location>
</feature>
<dbReference type="AlphaFoldDB" id="A0A2B4RBU7"/>
<evidence type="ECO:0000313" key="4">
    <source>
        <dbReference type="Proteomes" id="UP000225706"/>
    </source>
</evidence>
<proteinExistence type="predicted"/>